<feature type="region of interest" description="Disordered" evidence="1">
    <location>
        <begin position="227"/>
        <end position="248"/>
    </location>
</feature>
<evidence type="ECO:0000256" key="1">
    <source>
        <dbReference type="SAM" id="MobiDB-lite"/>
    </source>
</evidence>
<dbReference type="Proteomes" id="UP000325211">
    <property type="component" value="Chromosome"/>
</dbReference>
<accession>A0A5P2DD59</accession>
<dbReference type="EMBL" id="CP029190">
    <property type="protein sequence ID" value="QES52510.1"/>
    <property type="molecule type" value="Genomic_DNA"/>
</dbReference>
<dbReference type="Gene3D" id="1.10.530.10">
    <property type="match status" value="1"/>
</dbReference>
<protein>
    <submittedName>
        <fullName evidence="2">Uncharacterized protein</fullName>
    </submittedName>
</protein>
<gene>
    <name evidence="2" type="ORF">DEJ50_18855</name>
</gene>
<dbReference type="OrthoDB" id="3943268at2"/>
<evidence type="ECO:0000313" key="2">
    <source>
        <dbReference type="EMBL" id="QES52510.1"/>
    </source>
</evidence>
<sequence length="466" mass="50661">MTDGLAFRKDVEFLAECNPPLVERNAREFRRLRDLLVEAGGPARRAETGTEWHSAHSGAYTGRLTETRKLVGHLAEGFDKAASALYAYALALAAAKAHYSDGLDAERKLAALIATKGTAVTRTAQQAEPMRQWEDMRATTGFLDGLAELTMDVDDIREQADRLHDTAGGFFHRAKTTESEARAVCTHSLRQAYDLLPEFKVTGAGERPDLPSAMADLRREAAEARTNPLTRLPGGGPKTGLTGPVGTDTLVSPRLADIRTRVAGLPEAADTFWLPPSGDGEKAEWIARNREVLRAAAQHAGLPDELVAGIAWKEIAGSPGLVDNGVDFFRRSADAPWGLSPVTARNLPGRLGGEVDETSFGPIAIQLRRGAEVLGYDPEHMTEQQQRVVQQALQDPKQNAFVAAGFLAQIKAETGLADVPADRLSPDQMQEIAARYNGGPYWESKKAQDYGDDFRDNLGKVREAMR</sequence>
<organism evidence="2 3">
    <name type="scientific">Streptomyces venezuelae</name>
    <dbReference type="NCBI Taxonomy" id="54571"/>
    <lineage>
        <taxon>Bacteria</taxon>
        <taxon>Bacillati</taxon>
        <taxon>Actinomycetota</taxon>
        <taxon>Actinomycetes</taxon>
        <taxon>Kitasatosporales</taxon>
        <taxon>Streptomycetaceae</taxon>
        <taxon>Streptomyces</taxon>
    </lineage>
</organism>
<name>A0A5P2DD59_STRVZ</name>
<reference evidence="2 3" key="1">
    <citation type="submission" date="2018-05" db="EMBL/GenBank/DDBJ databases">
        <title>Streptomyces venezuelae.</title>
        <authorList>
            <person name="Kim W."/>
            <person name="Lee N."/>
            <person name="Cho B.-K."/>
        </authorList>
    </citation>
    <scope>NUCLEOTIDE SEQUENCE [LARGE SCALE GENOMIC DNA]</scope>
    <source>
        <strain evidence="2 3">ATCC 21782</strain>
    </source>
</reference>
<dbReference type="AlphaFoldDB" id="A0A5P2DD59"/>
<proteinExistence type="predicted"/>
<evidence type="ECO:0000313" key="3">
    <source>
        <dbReference type="Proteomes" id="UP000325211"/>
    </source>
</evidence>